<sequence>MLNSMSVIVKGLTLASRLSPSSQKFCPPKNQKWDQRR</sequence>
<evidence type="ECO:0000313" key="1">
    <source>
        <dbReference type="EMBL" id="JAH16581.1"/>
    </source>
</evidence>
<reference evidence="1" key="1">
    <citation type="submission" date="2014-11" db="EMBL/GenBank/DDBJ databases">
        <authorList>
            <person name="Amaro Gonzalez C."/>
        </authorList>
    </citation>
    <scope>NUCLEOTIDE SEQUENCE</scope>
</reference>
<organism evidence="1">
    <name type="scientific">Anguilla anguilla</name>
    <name type="common">European freshwater eel</name>
    <name type="synonym">Muraena anguilla</name>
    <dbReference type="NCBI Taxonomy" id="7936"/>
    <lineage>
        <taxon>Eukaryota</taxon>
        <taxon>Metazoa</taxon>
        <taxon>Chordata</taxon>
        <taxon>Craniata</taxon>
        <taxon>Vertebrata</taxon>
        <taxon>Euteleostomi</taxon>
        <taxon>Actinopterygii</taxon>
        <taxon>Neopterygii</taxon>
        <taxon>Teleostei</taxon>
        <taxon>Anguilliformes</taxon>
        <taxon>Anguillidae</taxon>
        <taxon>Anguilla</taxon>
    </lineage>
</organism>
<reference evidence="1" key="2">
    <citation type="journal article" date="2015" name="Fish Shellfish Immunol.">
        <title>Early steps in the European eel (Anguilla anguilla)-Vibrio vulnificus interaction in the gills: Role of the RtxA13 toxin.</title>
        <authorList>
            <person name="Callol A."/>
            <person name="Pajuelo D."/>
            <person name="Ebbesson L."/>
            <person name="Teles M."/>
            <person name="MacKenzie S."/>
            <person name="Amaro C."/>
        </authorList>
    </citation>
    <scope>NUCLEOTIDE SEQUENCE</scope>
</reference>
<accession>A0A0E9QI72</accession>
<protein>
    <submittedName>
        <fullName evidence="1">Uncharacterized protein</fullName>
    </submittedName>
</protein>
<proteinExistence type="predicted"/>
<dbReference type="AlphaFoldDB" id="A0A0E9QI72"/>
<name>A0A0E9QI72_ANGAN</name>
<dbReference type="EMBL" id="GBXM01091996">
    <property type="protein sequence ID" value="JAH16581.1"/>
    <property type="molecule type" value="Transcribed_RNA"/>
</dbReference>